<reference evidence="1 2" key="1">
    <citation type="submission" date="2019-06" db="EMBL/GenBank/DDBJ databases">
        <title>Whole genome sequence for Cellvibrionaceae sp. R142.</title>
        <authorList>
            <person name="Wang G."/>
        </authorList>
    </citation>
    <scope>NUCLEOTIDE SEQUENCE [LARGE SCALE GENOMIC DNA]</scope>
    <source>
        <strain evidence="1 2">R142</strain>
    </source>
</reference>
<dbReference type="OrthoDB" id="5706454at2"/>
<dbReference type="AlphaFoldDB" id="A0A545U6T4"/>
<keyword evidence="2" id="KW-1185">Reference proteome</keyword>
<protein>
    <submittedName>
        <fullName evidence="1">Uncharacterized protein</fullName>
    </submittedName>
</protein>
<comment type="caution">
    <text evidence="1">The sequence shown here is derived from an EMBL/GenBank/DDBJ whole genome shotgun (WGS) entry which is preliminary data.</text>
</comment>
<gene>
    <name evidence="1" type="ORF">FKG94_03100</name>
</gene>
<dbReference type="RefSeq" id="WP_142902738.1">
    <property type="nucleotide sequence ID" value="NZ_ML660088.1"/>
</dbReference>
<accession>A0A545U6T4</accession>
<name>A0A545U6T4_9GAMM</name>
<evidence type="ECO:0000313" key="2">
    <source>
        <dbReference type="Proteomes" id="UP000319732"/>
    </source>
</evidence>
<dbReference type="Proteomes" id="UP000319732">
    <property type="component" value="Unassembled WGS sequence"/>
</dbReference>
<sequence>MPAWELPYWQAEYSREPWGFSALDYLTGKLAHQLIAATGRLQPGTTIADLCCQDPFECGELSEEEYAQLDGDEQIAYSRRLVARTKQVLS</sequence>
<dbReference type="EMBL" id="VHSG01000004">
    <property type="protein sequence ID" value="TQV85191.1"/>
    <property type="molecule type" value="Genomic_DNA"/>
</dbReference>
<organism evidence="1 2">
    <name type="scientific">Exilibacterium tricleocarpae</name>
    <dbReference type="NCBI Taxonomy" id="2591008"/>
    <lineage>
        <taxon>Bacteria</taxon>
        <taxon>Pseudomonadati</taxon>
        <taxon>Pseudomonadota</taxon>
        <taxon>Gammaproteobacteria</taxon>
        <taxon>Cellvibrionales</taxon>
        <taxon>Cellvibrionaceae</taxon>
        <taxon>Exilibacterium</taxon>
    </lineage>
</organism>
<evidence type="ECO:0000313" key="1">
    <source>
        <dbReference type="EMBL" id="TQV85191.1"/>
    </source>
</evidence>
<proteinExistence type="predicted"/>